<gene>
    <name evidence="1" type="ORF">SVTN_03360</name>
</gene>
<evidence type="ECO:0000313" key="2">
    <source>
        <dbReference type="Proteomes" id="UP000031774"/>
    </source>
</evidence>
<dbReference type="RefSeq" id="WP_041127741.1">
    <property type="nucleotide sequence ID" value="NZ_CP010407.1"/>
</dbReference>
<dbReference type="KEGG" id="svt:SVTN_03360"/>
<dbReference type="HOGENOM" id="CLU_2556989_0_0_11"/>
<dbReference type="STRING" id="362257.SVTN_03360"/>
<dbReference type="EMBL" id="CP010407">
    <property type="protein sequence ID" value="AJF63657.1"/>
    <property type="molecule type" value="Genomic_DNA"/>
</dbReference>
<evidence type="ECO:0008006" key="3">
    <source>
        <dbReference type="Google" id="ProtNLM"/>
    </source>
</evidence>
<dbReference type="GO" id="GO:0004658">
    <property type="term" value="F:propionyl-CoA carboxylase activity"/>
    <property type="evidence" value="ECO:0007669"/>
    <property type="project" value="InterPro"/>
</dbReference>
<dbReference type="AlphaFoldDB" id="A0A0B5HZC7"/>
<dbReference type="InterPro" id="IPR032716">
    <property type="entry name" value="ACC_epsilon"/>
</dbReference>
<name>A0A0B5HZC7_9ACTN</name>
<proteinExistence type="predicted"/>
<keyword evidence="2" id="KW-1185">Reference proteome</keyword>
<protein>
    <recommendedName>
        <fullName evidence="3">Acyl-CoA carboxylase subunit epsilon</fullName>
    </recommendedName>
</protein>
<accession>A0A0B5HZC7</accession>
<organism evidence="1 2">
    <name type="scientific">Streptomyces vietnamensis</name>
    <dbReference type="NCBI Taxonomy" id="362257"/>
    <lineage>
        <taxon>Bacteria</taxon>
        <taxon>Bacillati</taxon>
        <taxon>Actinomycetota</taxon>
        <taxon>Actinomycetes</taxon>
        <taxon>Kitasatosporales</taxon>
        <taxon>Streptomycetaceae</taxon>
        <taxon>Streptomyces</taxon>
    </lineage>
</organism>
<dbReference type="Proteomes" id="UP000031774">
    <property type="component" value="Chromosome"/>
</dbReference>
<sequence length="82" mass="8605">MTAVTTAAPPTAMTPQEQAHVLRFVRGLPDEEQIAAATLAVLAVLRARTPAGRAAPGDPVIPAPTWGFDRTYRAPGSWAAAR</sequence>
<dbReference type="Pfam" id="PF13822">
    <property type="entry name" value="ACC_epsilon"/>
    <property type="match status" value="1"/>
</dbReference>
<evidence type="ECO:0000313" key="1">
    <source>
        <dbReference type="EMBL" id="AJF63657.1"/>
    </source>
</evidence>
<reference evidence="1 2" key="1">
    <citation type="submission" date="2014-12" db="EMBL/GenBank/DDBJ databases">
        <title>Complete genome sequence of Streptomyces vietnamensis strain GIMV4.0001, a genetic manipulable producer of the benzoisochromanequinone antibiotic granaticin.</title>
        <authorList>
            <person name="Deng M.R."/>
            <person name="Guo J."/>
            <person name="Ma L.Y."/>
            <person name="Feng G.D."/>
            <person name="Mo C.Y."/>
            <person name="Zhu H.H."/>
        </authorList>
    </citation>
    <scope>NUCLEOTIDE SEQUENCE [LARGE SCALE GENOMIC DNA]</scope>
    <source>
        <strain evidence="2">GIMV4.0001</strain>
    </source>
</reference>
<dbReference type="GO" id="GO:0003989">
    <property type="term" value="F:acetyl-CoA carboxylase activity"/>
    <property type="evidence" value="ECO:0007669"/>
    <property type="project" value="InterPro"/>
</dbReference>